<gene>
    <name evidence="2" type="ORF">BINO364_LOCUS13002</name>
</gene>
<sequence length="103" mass="11572">MMMPQLQSVKDQAGDVKEKNADQNRDKRKRRGNTNQDYVSAKGKLVNSRPFLGDYSCGCPKKCNEVLSVEERQTDSNSIYFGALGVTKLASFKIIPLWIKLSS</sequence>
<evidence type="ECO:0000313" key="3">
    <source>
        <dbReference type="Proteomes" id="UP000838878"/>
    </source>
</evidence>
<evidence type="ECO:0000256" key="1">
    <source>
        <dbReference type="SAM" id="MobiDB-lite"/>
    </source>
</evidence>
<dbReference type="Proteomes" id="UP000838878">
    <property type="component" value="Chromosome 6"/>
</dbReference>
<dbReference type="OrthoDB" id="6911386at2759"/>
<protein>
    <submittedName>
        <fullName evidence="2">Uncharacterized protein</fullName>
    </submittedName>
</protein>
<feature type="compositionally biased region" description="Basic and acidic residues" evidence="1">
    <location>
        <begin position="12"/>
        <end position="25"/>
    </location>
</feature>
<reference evidence="2" key="1">
    <citation type="submission" date="2021-12" db="EMBL/GenBank/DDBJ databases">
        <authorList>
            <person name="Martin H S."/>
        </authorList>
    </citation>
    <scope>NUCLEOTIDE SEQUENCE</scope>
</reference>
<name>A0A8J9YJ04_9NEOP</name>
<dbReference type="EMBL" id="OV170226">
    <property type="protein sequence ID" value="CAH0727696.1"/>
    <property type="molecule type" value="Genomic_DNA"/>
</dbReference>
<organism evidence="2 3">
    <name type="scientific">Brenthis ino</name>
    <name type="common">lesser marbled fritillary</name>
    <dbReference type="NCBI Taxonomy" id="405034"/>
    <lineage>
        <taxon>Eukaryota</taxon>
        <taxon>Metazoa</taxon>
        <taxon>Ecdysozoa</taxon>
        <taxon>Arthropoda</taxon>
        <taxon>Hexapoda</taxon>
        <taxon>Insecta</taxon>
        <taxon>Pterygota</taxon>
        <taxon>Neoptera</taxon>
        <taxon>Endopterygota</taxon>
        <taxon>Lepidoptera</taxon>
        <taxon>Glossata</taxon>
        <taxon>Ditrysia</taxon>
        <taxon>Papilionoidea</taxon>
        <taxon>Nymphalidae</taxon>
        <taxon>Heliconiinae</taxon>
        <taxon>Argynnini</taxon>
        <taxon>Brenthis</taxon>
    </lineage>
</organism>
<dbReference type="AlphaFoldDB" id="A0A8J9YJ04"/>
<accession>A0A8J9YJ04</accession>
<proteinExistence type="predicted"/>
<feature type="non-terminal residue" evidence="2">
    <location>
        <position position="103"/>
    </location>
</feature>
<evidence type="ECO:0000313" key="2">
    <source>
        <dbReference type="EMBL" id="CAH0727696.1"/>
    </source>
</evidence>
<feature type="region of interest" description="Disordered" evidence="1">
    <location>
        <begin position="1"/>
        <end position="39"/>
    </location>
</feature>
<keyword evidence="3" id="KW-1185">Reference proteome</keyword>
<feature type="compositionally biased region" description="Polar residues" evidence="1">
    <location>
        <begin position="1"/>
        <end position="10"/>
    </location>
</feature>